<evidence type="ECO:0000313" key="5">
    <source>
        <dbReference type="Proteomes" id="UP001237642"/>
    </source>
</evidence>
<dbReference type="PANTHER" id="PTHR47165">
    <property type="entry name" value="OS03G0429900 PROTEIN"/>
    <property type="match status" value="1"/>
</dbReference>
<reference evidence="4" key="1">
    <citation type="submission" date="2023-02" db="EMBL/GenBank/DDBJ databases">
        <title>Genome of toxic invasive species Heracleum sosnowskyi carries increased number of genes despite the absence of recent whole-genome duplications.</title>
        <authorList>
            <person name="Schelkunov M."/>
            <person name="Shtratnikova V."/>
            <person name="Makarenko M."/>
            <person name="Klepikova A."/>
            <person name="Omelchenko D."/>
            <person name="Novikova G."/>
            <person name="Obukhova E."/>
            <person name="Bogdanov V."/>
            <person name="Penin A."/>
            <person name="Logacheva M."/>
        </authorList>
    </citation>
    <scope>NUCLEOTIDE SEQUENCE</scope>
    <source>
        <strain evidence="4">Hsosn_3</strain>
        <tissue evidence="4">Leaf</tissue>
    </source>
</reference>
<dbReference type="EMBL" id="JAUIZM010000002">
    <property type="protein sequence ID" value="KAK1400112.1"/>
    <property type="molecule type" value="Genomic_DNA"/>
</dbReference>
<dbReference type="Pfam" id="PF14214">
    <property type="entry name" value="Helitron_like_N"/>
    <property type="match status" value="1"/>
</dbReference>
<protein>
    <submittedName>
        <fullName evidence="4">Uncharacterized protein</fullName>
    </submittedName>
</protein>
<feature type="domain" description="Helitron helicase-like" evidence="3">
    <location>
        <begin position="1298"/>
        <end position="1404"/>
    </location>
</feature>
<evidence type="ECO:0000256" key="1">
    <source>
        <dbReference type="SAM" id="MobiDB-lite"/>
    </source>
</evidence>
<dbReference type="Gene3D" id="2.40.50.140">
    <property type="entry name" value="Nucleic acid-binding proteins"/>
    <property type="match status" value="6"/>
</dbReference>
<gene>
    <name evidence="4" type="ORF">POM88_009975</name>
</gene>
<dbReference type="Pfam" id="PF02721">
    <property type="entry name" value="DUF223"/>
    <property type="match status" value="2"/>
</dbReference>
<comment type="caution">
    <text evidence="4">The sequence shown here is derived from an EMBL/GenBank/DDBJ whole genome shotgun (WGS) entry which is preliminary data.</text>
</comment>
<keyword evidence="5" id="KW-1185">Reference proteome</keyword>
<organism evidence="4 5">
    <name type="scientific">Heracleum sosnowskyi</name>
    <dbReference type="NCBI Taxonomy" id="360622"/>
    <lineage>
        <taxon>Eukaryota</taxon>
        <taxon>Viridiplantae</taxon>
        <taxon>Streptophyta</taxon>
        <taxon>Embryophyta</taxon>
        <taxon>Tracheophyta</taxon>
        <taxon>Spermatophyta</taxon>
        <taxon>Magnoliopsida</taxon>
        <taxon>eudicotyledons</taxon>
        <taxon>Gunneridae</taxon>
        <taxon>Pentapetalae</taxon>
        <taxon>asterids</taxon>
        <taxon>campanulids</taxon>
        <taxon>Apiales</taxon>
        <taxon>Apiaceae</taxon>
        <taxon>Apioideae</taxon>
        <taxon>apioid superclade</taxon>
        <taxon>Tordylieae</taxon>
        <taxon>Tordyliinae</taxon>
        <taxon>Heracleum</taxon>
    </lineage>
</organism>
<feature type="compositionally biased region" description="Acidic residues" evidence="1">
    <location>
        <begin position="1168"/>
        <end position="1197"/>
    </location>
</feature>
<sequence>MPLNNYDLISAVNTTSFKWNCRVRAQAIWKGISRETQQCFGINIIFLDDSNNRIHAFINLKYLDKLEEKIVEGEVYVVSNFKVKKYLGDETFRAVRNDKHIYFTEHTKCQKDTTEGLQIESFAFDLFALEEIEKSASDNLFLFDVAGIVQNARPMVSTIKNGVETKRLMFDISDGRYNIKVTLFNDFGELYETALLSQRNEVVAIIIAAAKITTYDGTINLTNYPATRVYVNPDHYYVPYLKDNYMSKIMLDISSDEGEETKNCMTIKQLQNLGIEFMQEAGRYKCTECKRTIPHPDKRFRVFTLCSDKTGSVGIIFPDSEVRRIIQKSVFEIHAEYIEEPMEEPFPDVLRQLHHKEYLVTVVLTEDNIHNGSTVYEAVEVDNAIEISDDFSPGKNDMVNQQDLSLINDKQIPILLEDTPQTGKSTNWKRRARKNTAPILYDNNENGPTKGSKNIKTEKSDWKIKVRVLRKWRGGTKTGELFKSFNIMLMDYKENKIQAFVPAKFVDDLENKLKVGSVCSITNFDVQPYKSQEKFRSAQNENHLILNINTKVRDVEEKGNTIPQESFDFYDHAELDGIKNVNVNLTDVIGIIQNREDISLKDLVNRLGNKNLQTKFTITDGSSCVNVTFWDALAQSFTQQLQLQPPQEPVIIIITCCKVGSWNDEVDLSNAAATTFYMNHQHHSVGQMRKMLANPKFYKNIQSSKTKKQSEVITHASIRYVDDKGNWYYHICTGCKEEIQSLGGDFICSKCNRRIPRPEKKFRISIIGSDESGCIEILLEDREVRTLLGKRAEAMYQEHFHTLEQQMGDQTFPKLLKNLEKTDITVKILVNCGEIRTKGNVYYANNICKGFYIPEVEEVDPSTSTQQNTTQVHILKDPFALINCGFEEPASRKLMAALKITGGSADDFINSDDELMQQIDEYQPDLAEYKRNRDDNIEKSLTNLNVNLATMTMQVTQLCKNHEEYCSTFKAQGDGDHMSSSQLFTSDDMMKGFQKCPGRRKKIRKDKENMDINKSNGSVSPLYPLSEIFNTPTVSSPKHILGNCEILNTPTSASVNKSTASSLKPKPNMSFVNKSLHIQTSSSGAVRSIDMECINKNDADTMDRQPLSNITNHKSHSISKSQKEKGKGKLLNGETTRNLFEEEFQSPTPQRSDDYYDQLEHSIIGDSEYNEDGTDDSNDEYCTEEPWGEIGDIDSDVETLPSSSKLPKKTRRSCQIPEDYATLGGPSVKCTQCNALMWKEERVNKNVTKGTPIFSLCCKKGDVKLANALAIPPYLLQLYNDEVGDSAEERDMISMKDYYSYRFQVRENEGMTARLGGRLFQQYMVDAFSAIEQTRLWWFRKNQTILRNELYHHICDSVKKGDSNTSNVGRGVILPAGYVGSKRYMQQNFQDALAVCRHVGHPDICLYCFLQFQNPLKYTFREKTYYAEILCWHQSQVSQFYNLLNSYPRITFA</sequence>
<evidence type="ECO:0000313" key="4">
    <source>
        <dbReference type="EMBL" id="KAK1400112.1"/>
    </source>
</evidence>
<dbReference type="CDD" id="cd04480">
    <property type="entry name" value="RPA1_DBD_A_like"/>
    <property type="match status" value="2"/>
</dbReference>
<dbReference type="InterPro" id="IPR025476">
    <property type="entry name" value="Helitron_helicase-like"/>
</dbReference>
<dbReference type="Proteomes" id="UP001237642">
    <property type="component" value="Unassembled WGS sequence"/>
</dbReference>
<dbReference type="CDD" id="cd04481">
    <property type="entry name" value="RPA1_DBD_B_like"/>
    <property type="match status" value="1"/>
</dbReference>
<feature type="domain" description="Replication protein A 70 kDa DNA-binding subunit B/D first OB fold" evidence="2">
    <location>
        <begin position="6"/>
        <end position="111"/>
    </location>
</feature>
<reference evidence="4" key="2">
    <citation type="submission" date="2023-05" db="EMBL/GenBank/DDBJ databases">
        <authorList>
            <person name="Schelkunov M.I."/>
        </authorList>
    </citation>
    <scope>NUCLEOTIDE SEQUENCE</scope>
    <source>
        <strain evidence="4">Hsosn_3</strain>
        <tissue evidence="4">Leaf</tissue>
    </source>
</reference>
<proteinExistence type="predicted"/>
<feature type="region of interest" description="Disordered" evidence="1">
    <location>
        <begin position="1165"/>
        <end position="1210"/>
    </location>
</feature>
<evidence type="ECO:0000259" key="3">
    <source>
        <dbReference type="Pfam" id="PF14214"/>
    </source>
</evidence>
<dbReference type="InterPro" id="IPR012340">
    <property type="entry name" value="NA-bd_OB-fold"/>
</dbReference>
<feature type="domain" description="Replication protein A 70 kDa DNA-binding subunit B/D first OB fold" evidence="2">
    <location>
        <begin position="453"/>
        <end position="553"/>
    </location>
</feature>
<name>A0AAD8N8N6_9APIA</name>
<dbReference type="InterPro" id="IPR003871">
    <property type="entry name" value="RFA1B/D_OB_1st"/>
</dbReference>
<feature type="region of interest" description="Disordered" evidence="1">
    <location>
        <begin position="1099"/>
        <end position="1132"/>
    </location>
</feature>
<dbReference type="PANTHER" id="PTHR47165:SF4">
    <property type="entry name" value="OS03G0429900 PROTEIN"/>
    <property type="match status" value="1"/>
</dbReference>
<dbReference type="SUPFAM" id="SSF50249">
    <property type="entry name" value="Nucleic acid-binding proteins"/>
    <property type="match status" value="6"/>
</dbReference>
<evidence type="ECO:0000259" key="2">
    <source>
        <dbReference type="Pfam" id="PF02721"/>
    </source>
</evidence>
<accession>A0AAD8N8N6</accession>